<protein>
    <submittedName>
        <fullName evidence="1">Fatty acyl CoA synthetase</fullName>
    </submittedName>
</protein>
<dbReference type="Proteomes" id="UP000552587">
    <property type="component" value="Unassembled WGS sequence"/>
</dbReference>
<dbReference type="EMBL" id="JACHTE010000001">
    <property type="protein sequence ID" value="MBB1087249.1"/>
    <property type="molecule type" value="Genomic_DNA"/>
</dbReference>
<reference evidence="1 2" key="1">
    <citation type="submission" date="2020-07" db="EMBL/GenBank/DDBJ databases">
        <authorList>
            <person name="Xu S."/>
            <person name="Li A."/>
        </authorList>
    </citation>
    <scope>NUCLEOTIDE SEQUENCE [LARGE SCALE GENOMIC DNA]</scope>
    <source>
        <strain evidence="1 2">SG-8</strain>
    </source>
</reference>
<dbReference type="Pfam" id="PF19574">
    <property type="entry name" value="LolA_3"/>
    <property type="match status" value="1"/>
</dbReference>
<name>A0A7W3U1L9_9GAMM</name>
<dbReference type="AlphaFoldDB" id="A0A7W3U1L9"/>
<comment type="caution">
    <text evidence="1">The sequence shown here is derived from an EMBL/GenBank/DDBJ whole genome shotgun (WGS) entry which is preliminary data.</text>
</comment>
<accession>A0A7W3U1L9</accession>
<keyword evidence="2" id="KW-1185">Reference proteome</keyword>
<proteinExistence type="predicted"/>
<evidence type="ECO:0000313" key="1">
    <source>
        <dbReference type="EMBL" id="MBB1087249.1"/>
    </source>
</evidence>
<organism evidence="1 2">
    <name type="scientific">Marilutibacter penaei</name>
    <dbReference type="NCBI Taxonomy" id="2759900"/>
    <lineage>
        <taxon>Bacteria</taxon>
        <taxon>Pseudomonadati</taxon>
        <taxon>Pseudomonadota</taxon>
        <taxon>Gammaproteobacteria</taxon>
        <taxon>Lysobacterales</taxon>
        <taxon>Lysobacteraceae</taxon>
        <taxon>Marilutibacter</taxon>
    </lineage>
</organism>
<gene>
    <name evidence="1" type="ORF">H4F99_01965</name>
</gene>
<sequence>MPLVTAGAPVAASTDAAADIDWVLARIVRPPPAQTPFLELRGSAMLQAPLRVVGEYRRLEGDALVRDVLQPYRETTTITDDEVVIERAGRTARRFPMSRAPELAGLRSGFGALLKGDRATLERHYEVAVDGPRNGWVLTLVPRDAALAARLHEVVLRGRGAELRCIETWPAGGDAQRSLLAGAVLEAGDAIDAAGLAAVCHGDTNG</sequence>
<dbReference type="InterPro" id="IPR004564">
    <property type="entry name" value="OM_lipoprot_carrier_LolA-like"/>
</dbReference>
<evidence type="ECO:0000313" key="2">
    <source>
        <dbReference type="Proteomes" id="UP000552587"/>
    </source>
</evidence>
<dbReference type="Gene3D" id="2.50.20.10">
    <property type="entry name" value="Lipoprotein localisation LolA/LolB/LppX"/>
    <property type="match status" value="1"/>
</dbReference>